<organism evidence="4 5">
    <name type="scientific">Nocardioides seonyuensis</name>
    <dbReference type="NCBI Taxonomy" id="2518371"/>
    <lineage>
        <taxon>Bacteria</taxon>
        <taxon>Bacillati</taxon>
        <taxon>Actinomycetota</taxon>
        <taxon>Actinomycetes</taxon>
        <taxon>Propionibacteriales</taxon>
        <taxon>Nocardioidaceae</taxon>
        <taxon>Nocardioides</taxon>
    </lineage>
</organism>
<gene>
    <name evidence="4" type="ORF">EXE58_04770</name>
</gene>
<evidence type="ECO:0000313" key="5">
    <source>
        <dbReference type="Proteomes" id="UP000294853"/>
    </source>
</evidence>
<dbReference type="InterPro" id="IPR024516">
    <property type="entry name" value="Mce_C"/>
</dbReference>
<dbReference type="InterPro" id="IPR052336">
    <property type="entry name" value="MlaD_Phospholipid_Transporter"/>
</dbReference>
<dbReference type="PANTHER" id="PTHR33371">
    <property type="entry name" value="INTERMEMBRANE PHOSPHOLIPID TRANSPORT SYSTEM BINDING PROTEIN MLAD-RELATED"/>
    <property type="match status" value="1"/>
</dbReference>
<feature type="region of interest" description="Disordered" evidence="1">
    <location>
        <begin position="461"/>
        <end position="508"/>
    </location>
</feature>
<dbReference type="EMBL" id="CP038436">
    <property type="protein sequence ID" value="QBX54845.1"/>
    <property type="molecule type" value="Genomic_DNA"/>
</dbReference>
<feature type="domain" description="Mce/MlaD" evidence="2">
    <location>
        <begin position="92"/>
        <end position="166"/>
    </location>
</feature>
<dbReference type="Pfam" id="PF11887">
    <property type="entry name" value="Mce4_CUP1"/>
    <property type="match status" value="1"/>
</dbReference>
<dbReference type="AlphaFoldDB" id="A0A4P7ICJ8"/>
<dbReference type="InterPro" id="IPR005693">
    <property type="entry name" value="Mce"/>
</dbReference>
<evidence type="ECO:0000313" key="4">
    <source>
        <dbReference type="EMBL" id="QBX54845.1"/>
    </source>
</evidence>
<feature type="compositionally biased region" description="Low complexity" evidence="1">
    <location>
        <begin position="474"/>
        <end position="491"/>
    </location>
</feature>
<dbReference type="KEGG" id="nsn:EXE58_04770"/>
<dbReference type="PANTHER" id="PTHR33371:SF15">
    <property type="entry name" value="LIPOPROTEIN LPRN"/>
    <property type="match status" value="1"/>
</dbReference>
<name>A0A4P7ICJ8_9ACTN</name>
<dbReference type="InterPro" id="IPR003399">
    <property type="entry name" value="Mce/MlaD"/>
</dbReference>
<proteinExistence type="predicted"/>
<accession>A0A4P7ICJ8</accession>
<dbReference type="Pfam" id="PF02470">
    <property type="entry name" value="MlaD"/>
    <property type="match status" value="1"/>
</dbReference>
<dbReference type="Proteomes" id="UP000294853">
    <property type="component" value="Chromosome"/>
</dbReference>
<dbReference type="NCBIfam" id="TIGR00996">
    <property type="entry name" value="Mtu_fam_mce"/>
    <property type="match status" value="1"/>
</dbReference>
<feature type="compositionally biased region" description="Low complexity" evidence="1">
    <location>
        <begin position="19"/>
        <end position="28"/>
    </location>
</feature>
<evidence type="ECO:0000259" key="3">
    <source>
        <dbReference type="Pfam" id="PF11887"/>
    </source>
</evidence>
<feature type="region of interest" description="Disordered" evidence="1">
    <location>
        <begin position="1"/>
        <end position="50"/>
    </location>
</feature>
<evidence type="ECO:0000256" key="1">
    <source>
        <dbReference type="SAM" id="MobiDB-lite"/>
    </source>
</evidence>
<protein>
    <submittedName>
        <fullName evidence="4">MCE family protein</fullName>
    </submittedName>
</protein>
<dbReference type="OrthoDB" id="9774928at2"/>
<feature type="domain" description="Mammalian cell entry C-terminal" evidence="3">
    <location>
        <begin position="174"/>
        <end position="343"/>
    </location>
</feature>
<sequence>MRVRRPGRPLRQDLPADHQGAGQAAPGRAGRDGHDPGARAVRPHPRRPRGGGAVKRLLSGFLAVVLALVVSGCDFDVYELPLPGGADTGDDPIRVKVEFADVLDLVPHSTVKVNDVTVGKVTDITLDDYHAVVGLELRRDVELPANAVAELRQTSLLGEKFVSLEAPAEGAATGRLGDGDRIPLARSGRNPEVEEVLGALSLILNGGGVAQLNTITKELNRALEGREDSARSVLRQLRVFMGELDDNKGEIIDAIEALNRLAISAEKQLPTIDAALDELPSALESIDRQRDDLVEMLAALDRLSSVAVDVIARSKGATIASLERLDPVLTQLAAAGDDFTNAFHVFLTYPFVDETVGRDPQVARNLHMGDFTNLSITLDLELPKLPTTLPTLPTNLPSVINPTVIVDNVLACLRSGSLTSEACKRVLATPAELLRLREECQKEENRTKDVCKELNALPLPGLPTLSPPSPLPSTLPTLPVPTTGLPTLGLPRAAAGDRRRTPGGPRVADLMEHYDPDLVALLLPGMVIR</sequence>
<keyword evidence="5" id="KW-1185">Reference proteome</keyword>
<reference evidence="4 5" key="1">
    <citation type="submission" date="2019-03" db="EMBL/GenBank/DDBJ databases">
        <title>Three New Species of Nocardioides, Nocardioides euryhalodurans sp. nov., Nocardioides seonyuensis sp. nov. and Nocardioides eburneoflavus sp. nov. Iolated from Soil.</title>
        <authorList>
            <person name="Roh S.G."/>
            <person name="Lee C."/>
            <person name="Kim M.-K."/>
            <person name="Kim S.B."/>
        </authorList>
    </citation>
    <scope>NUCLEOTIDE SEQUENCE [LARGE SCALE GENOMIC DNA]</scope>
    <source>
        <strain evidence="4 5">MMS17-SY207-3</strain>
    </source>
</reference>
<evidence type="ECO:0000259" key="2">
    <source>
        <dbReference type="Pfam" id="PF02470"/>
    </source>
</evidence>
<dbReference type="GO" id="GO:0005576">
    <property type="term" value="C:extracellular region"/>
    <property type="evidence" value="ECO:0007669"/>
    <property type="project" value="TreeGrafter"/>
</dbReference>